<evidence type="ECO:0000313" key="4">
    <source>
        <dbReference type="Proteomes" id="UP000501128"/>
    </source>
</evidence>
<name>A0A7L5DTP2_9BACT</name>
<feature type="compositionally biased region" description="Low complexity" evidence="1">
    <location>
        <begin position="11"/>
        <end position="23"/>
    </location>
</feature>
<evidence type="ECO:0000256" key="1">
    <source>
        <dbReference type="SAM" id="MobiDB-lite"/>
    </source>
</evidence>
<organism evidence="3 4">
    <name type="scientific">Spirosoma rhododendri</name>
    <dbReference type="NCBI Taxonomy" id="2728024"/>
    <lineage>
        <taxon>Bacteria</taxon>
        <taxon>Pseudomonadati</taxon>
        <taxon>Bacteroidota</taxon>
        <taxon>Cytophagia</taxon>
        <taxon>Cytophagales</taxon>
        <taxon>Cytophagaceae</taxon>
        <taxon>Spirosoma</taxon>
    </lineage>
</organism>
<feature type="domain" description="Ig-like" evidence="2">
    <location>
        <begin position="212"/>
        <end position="289"/>
    </location>
</feature>
<reference evidence="3 4" key="1">
    <citation type="submission" date="2020-04" db="EMBL/GenBank/DDBJ databases">
        <title>Genome sequencing of novel species.</title>
        <authorList>
            <person name="Heo J."/>
            <person name="Kim S.-J."/>
            <person name="Kim J.-S."/>
            <person name="Hong S.-B."/>
            <person name="Kwon S.-W."/>
        </authorList>
    </citation>
    <scope>NUCLEOTIDE SEQUENCE [LARGE SCALE GENOMIC DNA]</scope>
    <source>
        <strain evidence="3 4">CJU-R4</strain>
        <plasmid evidence="3 4">unnamed1</plasmid>
    </source>
</reference>
<dbReference type="EMBL" id="CP051678">
    <property type="protein sequence ID" value="QJD81505.1"/>
    <property type="molecule type" value="Genomic_DNA"/>
</dbReference>
<feature type="domain" description="Ig-like" evidence="2">
    <location>
        <begin position="129"/>
        <end position="209"/>
    </location>
</feature>
<keyword evidence="3" id="KW-0614">Plasmid</keyword>
<geneLocation type="plasmid" evidence="3 4">
    <name>unnamed1</name>
</geneLocation>
<feature type="compositionally biased region" description="Low complexity" evidence="1">
    <location>
        <begin position="172"/>
        <end position="186"/>
    </location>
</feature>
<dbReference type="Proteomes" id="UP000501128">
    <property type="component" value="Plasmid unnamed1"/>
</dbReference>
<dbReference type="RefSeq" id="WP_169553523.1">
    <property type="nucleotide sequence ID" value="NZ_CP051678.1"/>
</dbReference>
<dbReference type="Pfam" id="PF19081">
    <property type="entry name" value="Ig_7"/>
    <property type="match status" value="4"/>
</dbReference>
<evidence type="ECO:0000313" key="3">
    <source>
        <dbReference type="EMBL" id="QJD81505.1"/>
    </source>
</evidence>
<feature type="domain" description="Ig-like" evidence="2">
    <location>
        <begin position="293"/>
        <end position="370"/>
    </location>
</feature>
<feature type="compositionally biased region" description="Polar residues" evidence="1">
    <location>
        <begin position="187"/>
        <end position="197"/>
    </location>
</feature>
<gene>
    <name evidence="3" type="ORF">HH216_24340</name>
</gene>
<dbReference type="InterPro" id="IPR044023">
    <property type="entry name" value="Ig_7"/>
</dbReference>
<proteinExistence type="predicted"/>
<protein>
    <recommendedName>
        <fullName evidence="2">Ig-like domain-containing protein</fullName>
    </recommendedName>
</protein>
<keyword evidence="4" id="KW-1185">Reference proteome</keyword>
<feature type="region of interest" description="Disordered" evidence="1">
    <location>
        <begin position="1"/>
        <end position="23"/>
    </location>
</feature>
<accession>A0A7L5DTP2</accession>
<dbReference type="AlphaFoldDB" id="A0A7L5DTP2"/>
<feature type="domain" description="Ig-like" evidence="2">
    <location>
        <begin position="51"/>
        <end position="126"/>
    </location>
</feature>
<sequence>MVHRQHGGVGSATAPTPPTSTVGSTTYYVSQTINGCEGPRAVLTVTINPLPNAPTTTNISYCQNATAAPLTASGQNLRWYTAAGGGTPSTTVTPSTSTAGSTTYYVTQTDNNSCESARTPLTVTINAAPPAPAVTNTAVSYCQNTTAQPLQATATSGNTLNWYTSQGTALGSTAPTPSTTNPGTSTYQVSQRNTSGCESDRVPITVTINALPVAPATSPASACQGGAPVSLVSRVTATGTLKWYTSPTSASLAAAPQVGTASTGSQVFYVSQTNASGCESSRAAITYTVYARPNPPAVQTPVTYCQNAVAQPLQATASPGGILNFYTQASGGVPSIELTPSTQASEIYYVSQTVNGCESSTRASITVTINALPPSPAVTTPVTYCQLAPASPLSATVTSTNTLTWYGTDGQPLTGAPTPRRALPVQFATP</sequence>
<evidence type="ECO:0000259" key="2">
    <source>
        <dbReference type="Pfam" id="PF19081"/>
    </source>
</evidence>
<feature type="region of interest" description="Disordered" evidence="1">
    <location>
        <begin position="166"/>
        <end position="198"/>
    </location>
</feature>
<dbReference type="KEGG" id="srho:HH216_24340"/>